<protein>
    <recommendedName>
        <fullName evidence="3">Sugar-binding protein</fullName>
    </recommendedName>
</protein>
<reference evidence="1 2" key="1">
    <citation type="submission" date="2022-01" db="EMBL/GenBank/DDBJ databases">
        <title>Labilibaculum sp. nov, a marine bacterium isolated from Antarctica.</title>
        <authorList>
            <person name="Dai W."/>
        </authorList>
    </citation>
    <scope>NUCLEOTIDE SEQUENCE [LARGE SCALE GENOMIC DNA]</scope>
    <source>
        <strain evidence="1 2">DW002</strain>
    </source>
</reference>
<organism evidence="1 2">
    <name type="scientific">Paralabilibaculum antarcticum</name>
    <dbReference type="NCBI Taxonomy" id="2912572"/>
    <lineage>
        <taxon>Bacteria</taxon>
        <taxon>Pseudomonadati</taxon>
        <taxon>Bacteroidota</taxon>
        <taxon>Bacteroidia</taxon>
        <taxon>Marinilabiliales</taxon>
        <taxon>Marinifilaceae</taxon>
        <taxon>Paralabilibaculum</taxon>
    </lineage>
</organism>
<dbReference type="EMBL" id="JAKJSC010000005">
    <property type="protein sequence ID" value="MDE5419599.1"/>
    <property type="molecule type" value="Genomic_DNA"/>
</dbReference>
<evidence type="ECO:0000313" key="1">
    <source>
        <dbReference type="EMBL" id="MDE5419599.1"/>
    </source>
</evidence>
<sequence>MQKLTAILIFLIFGTVAFGQLSFLPNDISKAKKLLPDKIKTIRQYKGDLLLNVREYDTLMNMTFSHYKQYVRENWNGKYITMITGNLYDDSGVLLKSYHLHSNAGLSIWYYEYDSLGNNIELSMRNNDYEHHDSLINTNPYRYIAEITNINELASHPKIKEIERKAQKYLHWKRTYDSIGNMLTELSFKENGDTSGYQRYEYDENNNNIYFYNEWSKENHWEYYYEYEKEYSFYEEDLETEPKQTNLLQSVRVDFDWRENRKRISDITFYKYDKNDRLIEKSKYDKGEFQDKYVYEYNELGQVIKRTAYVYNPNKIASIETYTYNKEGNVIKETDEDLRSEEKTESEYRYEYEYYK</sequence>
<comment type="caution">
    <text evidence="1">The sequence shown here is derived from an EMBL/GenBank/DDBJ whole genome shotgun (WGS) entry which is preliminary data.</text>
</comment>
<dbReference type="Proteomes" id="UP001528920">
    <property type="component" value="Unassembled WGS sequence"/>
</dbReference>
<name>A0ABT5VW11_9BACT</name>
<evidence type="ECO:0000313" key="2">
    <source>
        <dbReference type="Proteomes" id="UP001528920"/>
    </source>
</evidence>
<dbReference type="RefSeq" id="WP_275110930.1">
    <property type="nucleotide sequence ID" value="NZ_JAKJSC010000005.1"/>
</dbReference>
<keyword evidence="2" id="KW-1185">Reference proteome</keyword>
<proteinExistence type="predicted"/>
<accession>A0ABT5VW11</accession>
<evidence type="ECO:0008006" key="3">
    <source>
        <dbReference type="Google" id="ProtNLM"/>
    </source>
</evidence>
<dbReference type="Gene3D" id="2.180.10.10">
    <property type="entry name" value="RHS repeat-associated core"/>
    <property type="match status" value="1"/>
</dbReference>
<gene>
    <name evidence="1" type="ORF">L3049_16530</name>
</gene>